<dbReference type="HOGENOM" id="CLU_2682381_0_0_10"/>
<gene>
    <name evidence="1" type="ordered locus">FP2143</name>
</gene>
<dbReference type="OrthoDB" id="9983877at2"/>
<dbReference type="RefSeq" id="WP_011964241.1">
    <property type="nucleotide sequence ID" value="NC_009613.3"/>
</dbReference>
<keyword evidence="2" id="KW-1185">Reference proteome</keyword>
<dbReference type="EMBL" id="AM398681">
    <property type="protein sequence ID" value="CAL44204.1"/>
    <property type="molecule type" value="Genomic_DNA"/>
</dbReference>
<proteinExistence type="predicted"/>
<accession>A6H1I0</accession>
<dbReference type="AlphaFoldDB" id="A6H1I0"/>
<sequence length="74" mass="8452">MKNLLNIEVFHIETTDEGTFAYISYQDPNWKGDDPTNGFNYIKVPLKLRPIQLSIRGNTLVDQSEKDYDSVSAS</sequence>
<protein>
    <submittedName>
        <fullName evidence="1">Uncharacterized protein</fullName>
    </submittedName>
</protein>
<name>A6H1I0_FLAPJ</name>
<evidence type="ECO:0000313" key="2">
    <source>
        <dbReference type="Proteomes" id="UP000006394"/>
    </source>
</evidence>
<reference evidence="1 2" key="1">
    <citation type="journal article" date="2007" name="Nat. Biotechnol.">
        <title>Complete genome sequence of the fish pathogen Flavobacterium psychrophilum.</title>
        <authorList>
            <person name="Duchaud E."/>
            <person name="Boussaha M."/>
            <person name="Loux V."/>
            <person name="Bernardet J.F."/>
            <person name="Michel C."/>
            <person name="Kerouault B."/>
            <person name="Mondot S."/>
            <person name="Nicolas P."/>
            <person name="Bossy R."/>
            <person name="Caron C."/>
            <person name="Bessieres P."/>
            <person name="Gibrat J.F."/>
            <person name="Claverol S."/>
            <person name="Dumetz F."/>
            <person name="Le Henaff M."/>
            <person name="Benmansour A."/>
        </authorList>
    </citation>
    <scope>NUCLEOTIDE SEQUENCE [LARGE SCALE GENOMIC DNA]</scope>
    <source>
        <strain evidence="2">ATCC 49511 / DSM 21280 / CIP 103535 / JIP02/86</strain>
    </source>
</reference>
<dbReference type="PATRIC" id="fig|402612.5.peg.2169"/>
<organism evidence="1 2">
    <name type="scientific">Flavobacterium psychrophilum (strain ATCC 49511 / DSM 21280 / CIP 103535 / JIP02/86)</name>
    <dbReference type="NCBI Taxonomy" id="402612"/>
    <lineage>
        <taxon>Bacteria</taxon>
        <taxon>Pseudomonadati</taxon>
        <taxon>Bacteroidota</taxon>
        <taxon>Flavobacteriia</taxon>
        <taxon>Flavobacteriales</taxon>
        <taxon>Flavobacteriaceae</taxon>
        <taxon>Flavobacterium</taxon>
    </lineage>
</organism>
<dbReference type="KEGG" id="fps:FP2143"/>
<dbReference type="EnsemblBacteria" id="CAL44204">
    <property type="protein sequence ID" value="CAL44204"/>
    <property type="gene ID" value="FP2143"/>
</dbReference>
<evidence type="ECO:0000313" key="1">
    <source>
        <dbReference type="EMBL" id="CAL44204.1"/>
    </source>
</evidence>
<dbReference type="Proteomes" id="UP000006394">
    <property type="component" value="Chromosome"/>
</dbReference>